<accession>A0A4Y3WKX8</accession>
<dbReference type="InterPro" id="IPR041581">
    <property type="entry name" value="Glyoxalase_6"/>
</dbReference>
<dbReference type="AlphaFoldDB" id="A0A4Y3WKX8"/>
<dbReference type="PANTHER" id="PTHR34109">
    <property type="entry name" value="BNAUNNG04460D PROTEIN-RELATED"/>
    <property type="match status" value="1"/>
</dbReference>
<evidence type="ECO:0000313" key="2">
    <source>
        <dbReference type="EMBL" id="GEC19607.1"/>
    </source>
</evidence>
<dbReference type="PANTHER" id="PTHR34109:SF1">
    <property type="entry name" value="VOC DOMAIN-CONTAINING PROTEIN"/>
    <property type="match status" value="1"/>
</dbReference>
<evidence type="ECO:0000313" key="3">
    <source>
        <dbReference type="Proteomes" id="UP000320338"/>
    </source>
</evidence>
<protein>
    <recommendedName>
        <fullName evidence="1">Glyoxalase-like domain-containing protein</fullName>
    </recommendedName>
</protein>
<dbReference type="Pfam" id="PF18029">
    <property type="entry name" value="Glyoxalase_6"/>
    <property type="match status" value="1"/>
</dbReference>
<proteinExistence type="predicted"/>
<dbReference type="EMBL" id="BJNG01000015">
    <property type="protein sequence ID" value="GEC19607.1"/>
    <property type="molecule type" value="Genomic_DNA"/>
</dbReference>
<feature type="domain" description="Glyoxalase-like" evidence="1">
    <location>
        <begin position="15"/>
        <end position="60"/>
    </location>
</feature>
<reference evidence="2 3" key="1">
    <citation type="submission" date="2019-06" db="EMBL/GenBank/DDBJ databases">
        <title>Whole genome shotgun sequence of Pseudonocardia hydrocarbonoxydans NBRC 14498.</title>
        <authorList>
            <person name="Hosoyama A."/>
            <person name="Uohara A."/>
            <person name="Ohji S."/>
            <person name="Ichikawa N."/>
        </authorList>
    </citation>
    <scope>NUCLEOTIDE SEQUENCE [LARGE SCALE GENOMIC DNA]</scope>
    <source>
        <strain evidence="2 3">NBRC 14498</strain>
    </source>
</reference>
<dbReference type="Proteomes" id="UP000320338">
    <property type="component" value="Unassembled WGS sequence"/>
</dbReference>
<organism evidence="2 3">
    <name type="scientific">Pseudonocardia hydrocarbonoxydans</name>
    <dbReference type="NCBI Taxonomy" id="76726"/>
    <lineage>
        <taxon>Bacteria</taxon>
        <taxon>Bacillati</taxon>
        <taxon>Actinomycetota</taxon>
        <taxon>Actinomycetes</taxon>
        <taxon>Pseudonocardiales</taxon>
        <taxon>Pseudonocardiaceae</taxon>
        <taxon>Pseudonocardia</taxon>
    </lineage>
</organism>
<dbReference type="InterPro" id="IPR029068">
    <property type="entry name" value="Glyas_Bleomycin-R_OHBP_Dase"/>
</dbReference>
<dbReference type="OrthoDB" id="9806868at2"/>
<evidence type="ECO:0000259" key="1">
    <source>
        <dbReference type="Pfam" id="PF18029"/>
    </source>
</evidence>
<dbReference type="Gene3D" id="3.30.720.110">
    <property type="match status" value="1"/>
</dbReference>
<gene>
    <name evidence="2" type="ORF">PHY01_18900</name>
</gene>
<keyword evidence="3" id="KW-1185">Reference proteome</keyword>
<comment type="caution">
    <text evidence="2">The sequence shown here is derived from an EMBL/GenBank/DDBJ whole genome shotgun (WGS) entry which is preliminary data.</text>
</comment>
<dbReference type="SUPFAM" id="SSF54593">
    <property type="entry name" value="Glyoxalase/Bleomycin resistance protein/Dihydroxybiphenyl dioxygenase"/>
    <property type="match status" value="1"/>
</dbReference>
<sequence>MRAPDPVCEVRFVHDTAVVTAPDDLHDRAVAAGATVLRPVEDTDYGSRQFVVRDPEGNVWSFGTW</sequence>
<name>A0A4Y3WKX8_9PSEU</name>